<comment type="caution">
    <text evidence="2">The sequence shown here is derived from an EMBL/GenBank/DDBJ whole genome shotgun (WGS) entry which is preliminary data.</text>
</comment>
<accession>A0ABT8M6S4</accession>
<dbReference type="EMBL" id="VCYH01000001">
    <property type="protein sequence ID" value="MDN7023636.1"/>
    <property type="molecule type" value="Genomic_DNA"/>
</dbReference>
<proteinExistence type="predicted"/>
<evidence type="ECO:0000313" key="2">
    <source>
        <dbReference type="EMBL" id="MDN7023636.1"/>
    </source>
</evidence>
<gene>
    <name evidence="2" type="ORF">FGU65_01760</name>
</gene>
<dbReference type="InterPro" id="IPR011051">
    <property type="entry name" value="RmlC_Cupin_sf"/>
</dbReference>
<name>A0ABT8M6S4_9EURY</name>
<evidence type="ECO:0000313" key="3">
    <source>
        <dbReference type="Proteomes" id="UP001168338"/>
    </source>
</evidence>
<dbReference type="InterPro" id="IPR014710">
    <property type="entry name" value="RmlC-like_jellyroll"/>
</dbReference>
<dbReference type="Pfam" id="PF07883">
    <property type="entry name" value="Cupin_2"/>
    <property type="match status" value="1"/>
</dbReference>
<sequence>MEQKNVLDAFDKGAVFLPDREIESAKEPWYQHPEWKGVFLKDLVTGKETGGAFSYHLVRVWKNCEVMDHDHETQWEWNCILGGKGVFLLEDKEVSLVPGQTFVTPPGVHHTVSAHHEDLLLLAVFVPALV</sequence>
<keyword evidence="3" id="KW-1185">Reference proteome</keyword>
<evidence type="ECO:0000259" key="1">
    <source>
        <dbReference type="Pfam" id="PF07883"/>
    </source>
</evidence>
<dbReference type="SUPFAM" id="SSF51182">
    <property type="entry name" value="RmlC-like cupins"/>
    <property type="match status" value="1"/>
</dbReference>
<dbReference type="RefSeq" id="WP_301662681.1">
    <property type="nucleotide sequence ID" value="NZ_VCYH01000001.1"/>
</dbReference>
<dbReference type="Proteomes" id="UP001168338">
    <property type="component" value="Unassembled WGS sequence"/>
</dbReference>
<feature type="domain" description="Cupin type-2" evidence="1">
    <location>
        <begin position="58"/>
        <end position="124"/>
    </location>
</feature>
<dbReference type="Gene3D" id="2.60.120.10">
    <property type="entry name" value="Jelly Rolls"/>
    <property type="match status" value="1"/>
</dbReference>
<protein>
    <submittedName>
        <fullName evidence="2">Cupin domain-containing protein</fullName>
    </submittedName>
</protein>
<reference evidence="2" key="1">
    <citation type="submission" date="2019-05" db="EMBL/GenBank/DDBJ databases">
        <title>Methanoculleus sp. FWC-SCC1, a methanogenic archaeon isolated from deep marine cold seep.</title>
        <authorList>
            <person name="Chen Y.-W."/>
            <person name="Chen S.-C."/>
            <person name="Teng N.-H."/>
            <person name="Lai M.-C."/>
        </authorList>
    </citation>
    <scope>NUCLEOTIDE SEQUENCE</scope>
    <source>
        <strain evidence="2">FWC-SCC1</strain>
    </source>
</reference>
<organism evidence="2 3">
    <name type="scientific">Methanoculleus frigidifontis</name>
    <dbReference type="NCBI Taxonomy" id="2584085"/>
    <lineage>
        <taxon>Archaea</taxon>
        <taxon>Methanobacteriati</taxon>
        <taxon>Methanobacteriota</taxon>
        <taxon>Stenosarchaea group</taxon>
        <taxon>Methanomicrobia</taxon>
        <taxon>Methanomicrobiales</taxon>
        <taxon>Methanomicrobiaceae</taxon>
        <taxon>Methanoculleus</taxon>
    </lineage>
</organism>
<dbReference type="InterPro" id="IPR013096">
    <property type="entry name" value="Cupin_2"/>
</dbReference>